<feature type="transmembrane region" description="Helical" evidence="2">
    <location>
        <begin position="45"/>
        <end position="70"/>
    </location>
</feature>
<dbReference type="RefSeq" id="WP_196152701.1">
    <property type="nucleotide sequence ID" value="NZ_JADMLG010000015.1"/>
</dbReference>
<keyword evidence="4" id="KW-1185">Reference proteome</keyword>
<comment type="caution">
    <text evidence="3">The sequence shown here is derived from an EMBL/GenBank/DDBJ whole genome shotgun (WGS) entry which is preliminary data.</text>
</comment>
<gene>
    <name evidence="3" type="ORF">IT779_29360</name>
</gene>
<feature type="transmembrane region" description="Helical" evidence="2">
    <location>
        <begin position="76"/>
        <end position="101"/>
    </location>
</feature>
<reference evidence="3" key="1">
    <citation type="submission" date="2020-11" db="EMBL/GenBank/DDBJ databases">
        <title>Nocardia NEAU-351.nov., a novel actinomycete isolated from the cow dung.</title>
        <authorList>
            <person name="Zhang X."/>
        </authorList>
    </citation>
    <scope>NUCLEOTIDE SEQUENCE</scope>
    <source>
        <strain evidence="3">NEAU-351</strain>
    </source>
</reference>
<dbReference type="AlphaFoldDB" id="A0A931IGY7"/>
<accession>A0A931IGY7</accession>
<dbReference type="EMBL" id="JADMLG010000015">
    <property type="protein sequence ID" value="MBH0780388.1"/>
    <property type="molecule type" value="Genomic_DNA"/>
</dbReference>
<evidence type="ECO:0000256" key="2">
    <source>
        <dbReference type="SAM" id="Phobius"/>
    </source>
</evidence>
<protein>
    <submittedName>
        <fullName evidence="3">Uncharacterized protein</fullName>
    </submittedName>
</protein>
<evidence type="ECO:0000256" key="1">
    <source>
        <dbReference type="SAM" id="MobiDB-lite"/>
    </source>
</evidence>
<keyword evidence="2" id="KW-0812">Transmembrane</keyword>
<organism evidence="3 4">
    <name type="scientific">Nocardia bovistercoris</name>
    <dbReference type="NCBI Taxonomy" id="2785916"/>
    <lineage>
        <taxon>Bacteria</taxon>
        <taxon>Bacillati</taxon>
        <taxon>Actinomycetota</taxon>
        <taxon>Actinomycetes</taxon>
        <taxon>Mycobacteriales</taxon>
        <taxon>Nocardiaceae</taxon>
        <taxon>Nocardia</taxon>
    </lineage>
</organism>
<proteinExistence type="predicted"/>
<evidence type="ECO:0000313" key="3">
    <source>
        <dbReference type="EMBL" id="MBH0780388.1"/>
    </source>
</evidence>
<feature type="region of interest" description="Disordered" evidence="1">
    <location>
        <begin position="111"/>
        <end position="135"/>
    </location>
</feature>
<sequence>MATTPRISQTPDSVIDLVDRQLTRATTGETHPYYMNLVKLLRSTLVLVLLVAGVAFAVFAAGIAAAVYVAGLPFHMAVGLGVLGGSASTVLGSVTLGRYALKAVSRFKSLAASNEKGSPPPDEAAPPAPDTTSAA</sequence>
<keyword evidence="2" id="KW-1133">Transmembrane helix</keyword>
<feature type="compositionally biased region" description="Pro residues" evidence="1">
    <location>
        <begin position="118"/>
        <end position="129"/>
    </location>
</feature>
<dbReference type="Proteomes" id="UP000655751">
    <property type="component" value="Unassembled WGS sequence"/>
</dbReference>
<evidence type="ECO:0000313" key="4">
    <source>
        <dbReference type="Proteomes" id="UP000655751"/>
    </source>
</evidence>
<name>A0A931IGY7_9NOCA</name>
<keyword evidence="2" id="KW-0472">Membrane</keyword>